<evidence type="ECO:0000256" key="4">
    <source>
        <dbReference type="ARBA" id="ARBA00022801"/>
    </source>
</evidence>
<dbReference type="PROSITE" id="PS50941">
    <property type="entry name" value="CHIT_BIND_I_2"/>
    <property type="match status" value="1"/>
</dbReference>
<comment type="caution">
    <text evidence="10">Lacks conserved residue(s) required for the propagation of feature annotation.</text>
</comment>
<keyword evidence="3 10" id="KW-0147">Chitin-binding</keyword>
<dbReference type="Pfam" id="PF00187">
    <property type="entry name" value="Chitin_bind_1"/>
    <property type="match status" value="1"/>
</dbReference>
<evidence type="ECO:0000259" key="14">
    <source>
        <dbReference type="PROSITE" id="PS51910"/>
    </source>
</evidence>
<dbReference type="SUPFAM" id="SSF51445">
    <property type="entry name" value="(Trans)glycosidases"/>
    <property type="match status" value="1"/>
</dbReference>
<dbReference type="OrthoDB" id="4359669at2759"/>
<dbReference type="Gene3D" id="3.30.60.10">
    <property type="entry name" value="Endochitinase-like"/>
    <property type="match status" value="1"/>
</dbReference>
<evidence type="ECO:0000256" key="8">
    <source>
        <dbReference type="ARBA" id="ARBA00023295"/>
    </source>
</evidence>
<dbReference type="GO" id="GO:0006032">
    <property type="term" value="P:chitin catabolic process"/>
    <property type="evidence" value="ECO:0007669"/>
    <property type="project" value="UniProtKB-KW"/>
</dbReference>
<dbReference type="InterPro" id="IPR053214">
    <property type="entry name" value="LysM12-like"/>
</dbReference>
<dbReference type="PANTHER" id="PTHR47700:SF2">
    <property type="entry name" value="CHITINASE"/>
    <property type="match status" value="1"/>
</dbReference>
<dbReference type="InterPro" id="IPR036861">
    <property type="entry name" value="Endochitinase-like_sf"/>
</dbReference>
<comment type="catalytic activity">
    <reaction evidence="1">
        <text>Random endo-hydrolysis of N-acetyl-beta-D-glucosaminide (1-&gt;4)-beta-linkages in chitin and chitodextrins.</text>
        <dbReference type="EC" id="3.2.1.14"/>
    </reaction>
</comment>
<dbReference type="CDD" id="cd00035">
    <property type="entry name" value="ChtBD1"/>
    <property type="match status" value="1"/>
</dbReference>
<protein>
    <recommendedName>
        <fullName evidence="2">chitinase</fullName>
        <ecNumber evidence="2">3.2.1.14</ecNumber>
    </recommendedName>
</protein>
<dbReference type="Gene3D" id="3.20.20.80">
    <property type="entry name" value="Glycosidases"/>
    <property type="match status" value="1"/>
</dbReference>
<keyword evidence="9" id="KW-0624">Polysaccharide degradation</keyword>
<comment type="similarity">
    <text evidence="12">Belongs to the glycosyl hydrolase 18 family.</text>
</comment>
<evidence type="ECO:0000313" key="15">
    <source>
        <dbReference type="EMBL" id="CEJ62762.1"/>
    </source>
</evidence>
<evidence type="ECO:0000256" key="1">
    <source>
        <dbReference type="ARBA" id="ARBA00000822"/>
    </source>
</evidence>
<feature type="disulfide bond" evidence="10">
    <location>
        <begin position="67"/>
        <end position="79"/>
    </location>
</feature>
<keyword evidence="7" id="KW-0119">Carbohydrate metabolism</keyword>
<dbReference type="CDD" id="cd00598">
    <property type="entry name" value="GH18_chitinase-like"/>
    <property type="match status" value="1"/>
</dbReference>
<dbReference type="PROSITE" id="PS00026">
    <property type="entry name" value="CHIT_BIND_I_1"/>
    <property type="match status" value="1"/>
</dbReference>
<dbReference type="SUPFAM" id="SSF57016">
    <property type="entry name" value="Plant lectins/antimicrobial peptides"/>
    <property type="match status" value="1"/>
</dbReference>
<keyword evidence="16" id="KW-1185">Reference proteome</keyword>
<evidence type="ECO:0000256" key="7">
    <source>
        <dbReference type="ARBA" id="ARBA00023277"/>
    </source>
</evidence>
<gene>
    <name evidence="15" type="ORF">PMG11_11253</name>
</gene>
<dbReference type="STRING" id="104259.A0A0F7U5L9"/>
<dbReference type="InterPro" id="IPR001002">
    <property type="entry name" value="Chitin-bd_1"/>
</dbReference>
<dbReference type="GO" id="GO:0008061">
    <property type="term" value="F:chitin binding"/>
    <property type="evidence" value="ECO:0007669"/>
    <property type="project" value="UniProtKB-UniRule"/>
</dbReference>
<dbReference type="SMART" id="SM00636">
    <property type="entry name" value="Glyco_18"/>
    <property type="match status" value="1"/>
</dbReference>
<dbReference type="EMBL" id="CDHK01000023">
    <property type="protein sequence ID" value="CEJ62762.1"/>
    <property type="molecule type" value="Genomic_DNA"/>
</dbReference>
<dbReference type="AlphaFoldDB" id="A0A0F7U5L9"/>
<dbReference type="InterPro" id="IPR001223">
    <property type="entry name" value="Glyco_hydro18_cat"/>
</dbReference>
<evidence type="ECO:0000256" key="9">
    <source>
        <dbReference type="ARBA" id="ARBA00023326"/>
    </source>
</evidence>
<dbReference type="PROSITE" id="PS01095">
    <property type="entry name" value="GH18_1"/>
    <property type="match status" value="1"/>
</dbReference>
<evidence type="ECO:0000256" key="5">
    <source>
        <dbReference type="ARBA" id="ARBA00023024"/>
    </source>
</evidence>
<dbReference type="GO" id="GO:0008843">
    <property type="term" value="F:endochitinase activity"/>
    <property type="evidence" value="ECO:0007669"/>
    <property type="project" value="UniProtKB-EC"/>
</dbReference>
<dbReference type="InterPro" id="IPR018371">
    <property type="entry name" value="Chitin-binding_1_CS"/>
</dbReference>
<evidence type="ECO:0000313" key="16">
    <source>
        <dbReference type="Proteomes" id="UP000042958"/>
    </source>
</evidence>
<evidence type="ECO:0000256" key="2">
    <source>
        <dbReference type="ARBA" id="ARBA00012729"/>
    </source>
</evidence>
<dbReference type="PROSITE" id="PS51910">
    <property type="entry name" value="GH18_2"/>
    <property type="match status" value="1"/>
</dbReference>
<dbReference type="Pfam" id="PF00704">
    <property type="entry name" value="Glyco_hydro_18"/>
    <property type="match status" value="1"/>
</dbReference>
<feature type="disulfide bond" evidence="10">
    <location>
        <begin position="72"/>
        <end position="86"/>
    </location>
</feature>
<dbReference type="InterPro" id="IPR017853">
    <property type="entry name" value="GH"/>
</dbReference>
<reference evidence="16" key="1">
    <citation type="journal article" date="2015" name="Genome Announc.">
        <title>Draft genome sequence of the fungus Penicillium brasilianum MG11.</title>
        <authorList>
            <person name="Horn F."/>
            <person name="Linde J."/>
            <person name="Mattern D.J."/>
            <person name="Walther G."/>
            <person name="Guthke R."/>
            <person name="Brakhage A.A."/>
            <person name="Valiante V."/>
        </authorList>
    </citation>
    <scope>NUCLEOTIDE SEQUENCE [LARGE SCALE GENOMIC DNA]</scope>
    <source>
        <strain evidence="16">MG11</strain>
    </source>
</reference>
<keyword evidence="5" id="KW-0146">Chitin degradation</keyword>
<keyword evidence="6" id="KW-0843">Virulence</keyword>
<evidence type="ECO:0000259" key="13">
    <source>
        <dbReference type="PROSITE" id="PS50941"/>
    </source>
</evidence>
<keyword evidence="8 11" id="KW-0326">Glycosidase</keyword>
<proteinExistence type="inferred from homology"/>
<name>A0A0F7U5L9_PENBI</name>
<dbReference type="InterPro" id="IPR001579">
    <property type="entry name" value="Glyco_hydro_18_chit_AS"/>
</dbReference>
<dbReference type="Proteomes" id="UP000042958">
    <property type="component" value="Unassembled WGS sequence"/>
</dbReference>
<keyword evidence="4 11" id="KW-0378">Hydrolase</keyword>
<organism evidence="15 16">
    <name type="scientific">Penicillium brasilianum</name>
    <dbReference type="NCBI Taxonomy" id="104259"/>
    <lineage>
        <taxon>Eukaryota</taxon>
        <taxon>Fungi</taxon>
        <taxon>Dikarya</taxon>
        <taxon>Ascomycota</taxon>
        <taxon>Pezizomycotina</taxon>
        <taxon>Eurotiomycetes</taxon>
        <taxon>Eurotiomycetidae</taxon>
        <taxon>Eurotiales</taxon>
        <taxon>Aspergillaceae</taxon>
        <taxon>Penicillium</taxon>
    </lineage>
</organism>
<evidence type="ECO:0000256" key="12">
    <source>
        <dbReference type="RuleBase" id="RU004453"/>
    </source>
</evidence>
<accession>A0A0F7U5L9</accession>
<sequence>MDTAEQHLSIAAKDVSRIVTINSDATQITPVKKDADFCGKDVCVNDCDRKSECDPGFGLKWAESSTCPLNVCCSEFGFCGTTKEFCGNTTVKHKTCSKDRYLSRIVGYYEGWSTRRPCYRFWPEQIPLGVYSHINFAFATVDPETYEVLPADSRDKDLYKRLNSLKKYDPNVEILIALGGWTFNDPGSTATVFSDLAASETKQKKFFKSLTNFLLNYDFDGVDLDWEYPEATDRSGKPEDYKNFPTFMKNLKNALDGTGGRNTLSITLPASYWYL</sequence>
<dbReference type="EC" id="3.2.1.14" evidence="2"/>
<feature type="domain" description="Chitin-binding type-1" evidence="13">
    <location>
        <begin position="50"/>
        <end position="98"/>
    </location>
</feature>
<evidence type="ECO:0000256" key="11">
    <source>
        <dbReference type="RuleBase" id="RU000489"/>
    </source>
</evidence>
<evidence type="ECO:0000256" key="10">
    <source>
        <dbReference type="PROSITE-ProRule" id="PRU00261"/>
    </source>
</evidence>
<keyword evidence="10" id="KW-1015">Disulfide bond</keyword>
<evidence type="ECO:0000256" key="3">
    <source>
        <dbReference type="ARBA" id="ARBA00022669"/>
    </source>
</evidence>
<dbReference type="GO" id="GO:0000272">
    <property type="term" value="P:polysaccharide catabolic process"/>
    <property type="evidence" value="ECO:0007669"/>
    <property type="project" value="UniProtKB-KW"/>
</dbReference>
<feature type="domain" description="GH18" evidence="14">
    <location>
        <begin position="103"/>
        <end position="275"/>
    </location>
</feature>
<evidence type="ECO:0000256" key="6">
    <source>
        <dbReference type="ARBA" id="ARBA00023026"/>
    </source>
</evidence>
<dbReference type="InterPro" id="IPR011583">
    <property type="entry name" value="Chitinase_II/V-like_cat"/>
</dbReference>
<dbReference type="PANTHER" id="PTHR47700">
    <property type="entry name" value="V CHITINASE, PUTATIVE (AFU_ORTHOLOGUE AFUA_6G13720)-RELATED"/>
    <property type="match status" value="1"/>
</dbReference>